<evidence type="ECO:0000256" key="1">
    <source>
        <dbReference type="ARBA" id="ARBA00004906"/>
    </source>
</evidence>
<comment type="pathway">
    <text evidence="1">Protein modification; protein ubiquitination.</text>
</comment>
<accession>A0A5J9W2C1</accession>
<dbReference type="SUPFAM" id="SSF54695">
    <property type="entry name" value="POZ domain"/>
    <property type="match status" value="1"/>
</dbReference>
<dbReference type="InterPro" id="IPR000210">
    <property type="entry name" value="BTB/POZ_dom"/>
</dbReference>
<dbReference type="AlphaFoldDB" id="A0A5J9W2C1"/>
<dbReference type="PANTHER" id="PTHR26379:SF474">
    <property type="entry name" value="OS08G0228200 PROTEIN"/>
    <property type="match status" value="1"/>
</dbReference>
<dbReference type="InterPro" id="IPR011333">
    <property type="entry name" value="SKP1/BTB/POZ_sf"/>
</dbReference>
<dbReference type="EMBL" id="RWGY01000005">
    <property type="protein sequence ID" value="TVU42016.1"/>
    <property type="molecule type" value="Genomic_DNA"/>
</dbReference>
<keyword evidence="4" id="KW-1185">Reference proteome</keyword>
<name>A0A5J9W2C1_9POAL</name>
<evidence type="ECO:0000259" key="2">
    <source>
        <dbReference type="PROSITE" id="PS50097"/>
    </source>
</evidence>
<organism evidence="3 4">
    <name type="scientific">Eragrostis curvula</name>
    <name type="common">weeping love grass</name>
    <dbReference type="NCBI Taxonomy" id="38414"/>
    <lineage>
        <taxon>Eukaryota</taxon>
        <taxon>Viridiplantae</taxon>
        <taxon>Streptophyta</taxon>
        <taxon>Embryophyta</taxon>
        <taxon>Tracheophyta</taxon>
        <taxon>Spermatophyta</taxon>
        <taxon>Magnoliopsida</taxon>
        <taxon>Liliopsida</taxon>
        <taxon>Poales</taxon>
        <taxon>Poaceae</taxon>
        <taxon>PACMAD clade</taxon>
        <taxon>Chloridoideae</taxon>
        <taxon>Eragrostideae</taxon>
        <taxon>Eragrostidinae</taxon>
        <taxon>Eragrostis</taxon>
    </lineage>
</organism>
<sequence length="233" mass="26316">MPFYTVYLVLMIRDAEVRALSEFRLFDPVTGSSSLSCCEDVVPNTFMENGCPCALPVPQKVLASDGLRPFYSFFIHLCYGLQETVRRQRGPYALASESDEDESDGDDHDDEGHVFVFVALMSKDAHVRGLCYLILENPAGDRPLDVDALQQEEAQVPPSDLLQDVRKFLDEEKKANVTFKVKDEVFHTHKFVLAMWTPIFDAELNGPRGGVITKRQYMTIEDMEPAAFKALLQ</sequence>
<proteinExistence type="predicted"/>
<comment type="caution">
    <text evidence="3">The sequence shown here is derived from an EMBL/GenBank/DDBJ whole genome shotgun (WGS) entry which is preliminary data.</text>
</comment>
<dbReference type="PANTHER" id="PTHR26379">
    <property type="entry name" value="BTB/POZ AND MATH DOMAIN-CONTAINING PROTEIN 1"/>
    <property type="match status" value="1"/>
</dbReference>
<feature type="non-terminal residue" evidence="3">
    <location>
        <position position="1"/>
    </location>
</feature>
<evidence type="ECO:0000313" key="4">
    <source>
        <dbReference type="Proteomes" id="UP000324897"/>
    </source>
</evidence>
<dbReference type="PROSITE" id="PS50097">
    <property type="entry name" value="BTB"/>
    <property type="match status" value="1"/>
</dbReference>
<feature type="domain" description="BTB" evidence="2">
    <location>
        <begin position="175"/>
        <end position="233"/>
    </location>
</feature>
<dbReference type="Proteomes" id="UP000324897">
    <property type="component" value="Unassembled WGS sequence"/>
</dbReference>
<reference evidence="3 4" key="1">
    <citation type="journal article" date="2019" name="Sci. Rep.">
        <title>A high-quality genome of Eragrostis curvula grass provides insights into Poaceae evolution and supports new strategies to enhance forage quality.</title>
        <authorList>
            <person name="Carballo J."/>
            <person name="Santos B.A.C.M."/>
            <person name="Zappacosta D."/>
            <person name="Garbus I."/>
            <person name="Selva J.P."/>
            <person name="Gallo C.A."/>
            <person name="Diaz A."/>
            <person name="Albertini E."/>
            <person name="Caccamo M."/>
            <person name="Echenique V."/>
        </authorList>
    </citation>
    <scope>NUCLEOTIDE SEQUENCE [LARGE SCALE GENOMIC DNA]</scope>
    <source>
        <strain evidence="4">cv. Victoria</strain>
        <tissue evidence="3">Leaf</tissue>
    </source>
</reference>
<dbReference type="OrthoDB" id="1985716at2759"/>
<dbReference type="InterPro" id="IPR045005">
    <property type="entry name" value="BPM1-6"/>
</dbReference>
<gene>
    <name evidence="3" type="ORF">EJB05_08398</name>
</gene>
<protein>
    <recommendedName>
        <fullName evidence="2">BTB domain-containing protein</fullName>
    </recommendedName>
</protein>
<evidence type="ECO:0000313" key="3">
    <source>
        <dbReference type="EMBL" id="TVU42016.1"/>
    </source>
</evidence>
<dbReference type="GO" id="GO:0016567">
    <property type="term" value="P:protein ubiquitination"/>
    <property type="evidence" value="ECO:0007669"/>
    <property type="project" value="InterPro"/>
</dbReference>
<dbReference type="Gramene" id="TVU42016">
    <property type="protein sequence ID" value="TVU42016"/>
    <property type="gene ID" value="EJB05_08398"/>
</dbReference>
<dbReference type="Gene3D" id="3.30.710.10">
    <property type="entry name" value="Potassium Channel Kv1.1, Chain A"/>
    <property type="match status" value="1"/>
</dbReference>
<dbReference type="Pfam" id="PF00651">
    <property type="entry name" value="BTB"/>
    <property type="match status" value="1"/>
</dbReference>